<dbReference type="GO" id="GO:0003723">
    <property type="term" value="F:RNA binding"/>
    <property type="evidence" value="ECO:0007669"/>
    <property type="project" value="UniProtKB-KW"/>
</dbReference>
<proteinExistence type="predicted"/>
<dbReference type="GO" id="GO:0000956">
    <property type="term" value="P:nuclear-transcribed mRNA catabolic process"/>
    <property type="evidence" value="ECO:0007669"/>
    <property type="project" value="TreeGrafter"/>
</dbReference>
<gene>
    <name evidence="1" type="primary">SKDI07G0200</name>
    <name evidence="1" type="ORF">SKDI_07G0200</name>
</gene>
<dbReference type="PANTHER" id="PTHR12395:SF9">
    <property type="entry name" value="DECAPPING AND EXORIBONUCLEASE PROTEIN"/>
    <property type="match status" value="1"/>
</dbReference>
<dbReference type="EMBL" id="OX365902">
    <property type="protein sequence ID" value="CAI4061326.1"/>
    <property type="molecule type" value="Genomic_DNA"/>
</dbReference>
<dbReference type="GO" id="GO:0004518">
    <property type="term" value="F:nuclease activity"/>
    <property type="evidence" value="ECO:0007669"/>
    <property type="project" value="UniProtKB-KW"/>
</dbReference>
<dbReference type="InterPro" id="IPR013961">
    <property type="entry name" value="RAI1"/>
</dbReference>
<accession>A0AA35JGL0</accession>
<dbReference type="GO" id="GO:0110155">
    <property type="term" value="P:NAD-cap decapping"/>
    <property type="evidence" value="ECO:0007669"/>
    <property type="project" value="TreeGrafter"/>
</dbReference>
<dbReference type="GO" id="GO:0046872">
    <property type="term" value="F:metal ion binding"/>
    <property type="evidence" value="ECO:0007669"/>
    <property type="project" value="UniProtKB-KW"/>
</dbReference>
<dbReference type="GO" id="GO:0005829">
    <property type="term" value="C:cytosol"/>
    <property type="evidence" value="ECO:0007669"/>
    <property type="project" value="TreeGrafter"/>
</dbReference>
<dbReference type="GO" id="GO:0005634">
    <property type="term" value="C:nucleus"/>
    <property type="evidence" value="ECO:0007669"/>
    <property type="project" value="UniProtKB-SubCell"/>
</dbReference>
<dbReference type="InterPro" id="IPR039039">
    <property type="entry name" value="RAI1-like_fam"/>
</dbReference>
<evidence type="ECO:0000313" key="1">
    <source>
        <dbReference type="EMBL" id="CAI4061326.1"/>
    </source>
</evidence>
<evidence type="ECO:0000313" key="2">
    <source>
        <dbReference type="Proteomes" id="UP001162087"/>
    </source>
</evidence>
<dbReference type="OrthoDB" id="5853397at2759"/>
<reference evidence="1" key="1">
    <citation type="submission" date="2022-10" db="EMBL/GenBank/DDBJ databases">
        <authorList>
            <person name="Byrne P K."/>
        </authorList>
    </citation>
    <scope>NUCLEOTIDE SEQUENCE</scope>
    <source>
        <strain evidence="1">IFO1802</strain>
    </source>
</reference>
<dbReference type="Pfam" id="PF08652">
    <property type="entry name" value="RAI1"/>
    <property type="match status" value="1"/>
</dbReference>
<dbReference type="GO" id="GO:0000166">
    <property type="term" value="F:nucleotide binding"/>
    <property type="evidence" value="ECO:0007669"/>
    <property type="project" value="UniProtKB-KW"/>
</dbReference>
<dbReference type="GO" id="GO:0034353">
    <property type="term" value="F:mRNA 5'-diphosphatase activity"/>
    <property type="evidence" value="ECO:0007669"/>
    <property type="project" value="TreeGrafter"/>
</dbReference>
<name>A0AA35JGL0_SACK1</name>
<sequence>MGISANLFIKQRGSTTALKQPKELGFYSRNKDEEYLVSDDTNLNYYYLPDAELDRKLDLSAGFQKFKDYYKDFEDRCSLRGLLETIESSERHKGKKINADIITFRGIARKLISCAFDSPAFNAVNLRIISFNGQLFIKEVPDVIDATTAASTPGTGHSNDQDLNAFTGYKFETLVTLSNPLQYTPREVIEKRTKRIVSHGDEYISVVRTGVGNCKLILGAEVDCVFDFKENGKDNLKHYAELKCTQQVMNISDTHKFERKLFRTWLQCFLVGIPRIIYGFKDDQYVLKTVEEFSTEEVPVLLKNNNPQMGSSCLEAIKWYGLLTEWLLKMIPRDEDPHAQVRAFKLIFENNHLRLSEIEENDDEYSGLVNEENILTNGFREWRKSLKKK</sequence>
<dbReference type="PANTHER" id="PTHR12395">
    <property type="entry name" value="DOM-3 RELATED"/>
    <property type="match status" value="1"/>
</dbReference>
<protein>
    <submittedName>
        <fullName evidence="1">Uncharacterized protein</fullName>
    </submittedName>
</protein>
<keyword evidence="2" id="KW-1185">Reference proteome</keyword>
<organism evidence="1 2">
    <name type="scientific">Saccharomyces kudriavzevii (strain ATCC MYA-4449 / AS 2.2408 / CBS 8840 / NBRC 1802 / NCYC 2889)</name>
    <name type="common">Yeast</name>
    <dbReference type="NCBI Taxonomy" id="226230"/>
    <lineage>
        <taxon>Eukaryota</taxon>
        <taxon>Fungi</taxon>
        <taxon>Dikarya</taxon>
        <taxon>Ascomycota</taxon>
        <taxon>Saccharomycotina</taxon>
        <taxon>Saccharomycetes</taxon>
        <taxon>Saccharomycetales</taxon>
        <taxon>Saccharomycetaceae</taxon>
        <taxon>Saccharomyces</taxon>
    </lineage>
</organism>
<dbReference type="Proteomes" id="UP001162087">
    <property type="component" value="Chromosome 7"/>
</dbReference>